<keyword evidence="4" id="KW-1185">Reference proteome</keyword>
<dbReference type="AlphaFoldDB" id="A0A803QC31"/>
<feature type="compositionally biased region" description="Polar residues" evidence="1">
    <location>
        <begin position="20"/>
        <end position="35"/>
    </location>
</feature>
<reference evidence="3" key="1">
    <citation type="submission" date="2018-11" db="EMBL/GenBank/DDBJ databases">
        <authorList>
            <person name="Grassa J C."/>
        </authorList>
    </citation>
    <scope>NUCLEOTIDE SEQUENCE [LARGE SCALE GENOMIC DNA]</scope>
</reference>
<feature type="region of interest" description="Disordered" evidence="1">
    <location>
        <begin position="1"/>
        <end position="35"/>
    </location>
</feature>
<dbReference type="PANTHER" id="PTHR48449:SF1">
    <property type="entry name" value="DUF1985 DOMAIN-CONTAINING PROTEIN"/>
    <property type="match status" value="1"/>
</dbReference>
<dbReference type="Pfam" id="PF09331">
    <property type="entry name" value="DUF1985"/>
    <property type="match status" value="1"/>
</dbReference>
<dbReference type="EnsemblPlants" id="evm.model.08.697">
    <property type="protein sequence ID" value="cds.evm.model.08.697"/>
    <property type="gene ID" value="evm.TU.08.697"/>
</dbReference>
<feature type="domain" description="DUF1985" evidence="2">
    <location>
        <begin position="160"/>
        <end position="270"/>
    </location>
</feature>
<dbReference type="Gramene" id="evm.model.08.697">
    <property type="protein sequence ID" value="cds.evm.model.08.697"/>
    <property type="gene ID" value="evm.TU.08.697"/>
</dbReference>
<evidence type="ECO:0000259" key="2">
    <source>
        <dbReference type="Pfam" id="PF09331"/>
    </source>
</evidence>
<organism evidence="3 4">
    <name type="scientific">Cannabis sativa</name>
    <name type="common">Hemp</name>
    <name type="synonym">Marijuana</name>
    <dbReference type="NCBI Taxonomy" id="3483"/>
    <lineage>
        <taxon>Eukaryota</taxon>
        <taxon>Viridiplantae</taxon>
        <taxon>Streptophyta</taxon>
        <taxon>Embryophyta</taxon>
        <taxon>Tracheophyta</taxon>
        <taxon>Spermatophyta</taxon>
        <taxon>Magnoliopsida</taxon>
        <taxon>eudicotyledons</taxon>
        <taxon>Gunneridae</taxon>
        <taxon>Pentapetalae</taxon>
        <taxon>rosids</taxon>
        <taxon>fabids</taxon>
        <taxon>Rosales</taxon>
        <taxon>Cannabaceae</taxon>
        <taxon>Cannabis</taxon>
    </lineage>
</organism>
<protein>
    <recommendedName>
        <fullName evidence="2">DUF1985 domain-containing protein</fullName>
    </recommendedName>
</protein>
<name>A0A803QC31_CANSA</name>
<sequence>MDKTPDTIVCDIIPNVDPGVQQQDYPQSDSVSKNLNDQVESGNVAFVDADSGTGSEVPVYASKKREVKKSRAKKKVKVDPSDDDFVEHIESGTSSKVSARVVHSDVPNLPVRRTIRAGVKCLALKGPSPSIPEASIKKFTSFSNVMGNIKWNIALPHLALVREVHQGREDLEKWFLIRDRVVRFGLEEFVLITGLSLKGSSDLNEFKQKMSFKKKIFPDLTIKVIQEQVRARFLSGEFDDDVDAVKMAIVFLLSHYLYGYENGKRVDNELFGFVDGDLSELRNIAFGKLLWDRTFHYMNLAFKDGDNTIIKLRRPKKKRISSILLNFKGFHLLSSFGCSRYSQACLLTTARGLRIHILEC</sequence>
<dbReference type="InterPro" id="IPR015410">
    <property type="entry name" value="DUF1985"/>
</dbReference>
<dbReference type="PANTHER" id="PTHR48449">
    <property type="entry name" value="DUF1985 DOMAIN-CONTAINING PROTEIN"/>
    <property type="match status" value="1"/>
</dbReference>
<proteinExistence type="predicted"/>
<dbReference type="Proteomes" id="UP000596661">
    <property type="component" value="Chromosome 8"/>
</dbReference>
<dbReference type="EMBL" id="UZAU01000690">
    <property type="status" value="NOT_ANNOTATED_CDS"/>
    <property type="molecule type" value="Genomic_DNA"/>
</dbReference>
<accession>A0A803QC31</accession>
<evidence type="ECO:0000256" key="1">
    <source>
        <dbReference type="SAM" id="MobiDB-lite"/>
    </source>
</evidence>
<evidence type="ECO:0000313" key="4">
    <source>
        <dbReference type="Proteomes" id="UP000596661"/>
    </source>
</evidence>
<evidence type="ECO:0000313" key="3">
    <source>
        <dbReference type="EnsemblPlants" id="cds.evm.model.08.697"/>
    </source>
</evidence>
<reference evidence="3" key="2">
    <citation type="submission" date="2021-03" db="UniProtKB">
        <authorList>
            <consortium name="EnsemblPlants"/>
        </authorList>
    </citation>
    <scope>IDENTIFICATION</scope>
</reference>